<dbReference type="AlphaFoldDB" id="A0A0A9HTT5"/>
<proteinExistence type="predicted"/>
<dbReference type="EMBL" id="GBRH01161558">
    <property type="protein sequence ID" value="JAE36338.1"/>
    <property type="molecule type" value="Transcribed_RNA"/>
</dbReference>
<dbReference type="Gene3D" id="2.120.10.30">
    <property type="entry name" value="TolB, C-terminal domain"/>
    <property type="match status" value="1"/>
</dbReference>
<dbReference type="GO" id="GO:0016787">
    <property type="term" value="F:hydrolase activity"/>
    <property type="evidence" value="ECO:0007669"/>
    <property type="project" value="TreeGrafter"/>
</dbReference>
<dbReference type="SUPFAM" id="SSF63829">
    <property type="entry name" value="Calcium-dependent phosphotriesterase"/>
    <property type="match status" value="1"/>
</dbReference>
<dbReference type="InterPro" id="IPR011042">
    <property type="entry name" value="6-blade_b-propeller_TolB-like"/>
</dbReference>
<name>A0A0A9HTT5_ARUDO</name>
<protein>
    <recommendedName>
        <fullName evidence="2">Strictosidine synthase conserved region domain-containing protein</fullName>
    </recommendedName>
</protein>
<dbReference type="PANTHER" id="PTHR10426">
    <property type="entry name" value="STRICTOSIDINE SYNTHASE-RELATED"/>
    <property type="match status" value="1"/>
</dbReference>
<dbReference type="PANTHER" id="PTHR10426:SF68">
    <property type="entry name" value="OS07G0614000 PROTEIN"/>
    <property type="match status" value="1"/>
</dbReference>
<reference evidence="1" key="1">
    <citation type="submission" date="2014-09" db="EMBL/GenBank/DDBJ databases">
        <authorList>
            <person name="Magalhaes I.L.F."/>
            <person name="Oliveira U."/>
            <person name="Santos F.R."/>
            <person name="Vidigal T.H.D.A."/>
            <person name="Brescovit A.D."/>
            <person name="Santos A.J."/>
        </authorList>
    </citation>
    <scope>NUCLEOTIDE SEQUENCE</scope>
    <source>
        <tissue evidence="1">Shoot tissue taken approximately 20 cm above the soil surface</tissue>
    </source>
</reference>
<sequence>MKLWLKGEKAGQSETLVDNLPGCPDNIHLAPNGSFWIALQQLNSPLLDLTGGRSIAKRVLASFPALVERAKAGLRRRAMVAQVSENGDILRLLDDSEGKVMGLVTSATEFDGHLYIGGLGADFVGKLSLAQLATQ</sequence>
<evidence type="ECO:0008006" key="2">
    <source>
        <dbReference type="Google" id="ProtNLM"/>
    </source>
</evidence>
<reference evidence="1" key="2">
    <citation type="journal article" date="2015" name="Data Brief">
        <title>Shoot transcriptome of the giant reed, Arundo donax.</title>
        <authorList>
            <person name="Barrero R.A."/>
            <person name="Guerrero F.D."/>
            <person name="Moolhuijzen P."/>
            <person name="Goolsby J.A."/>
            <person name="Tidwell J."/>
            <person name="Bellgard S.E."/>
            <person name="Bellgard M.I."/>
        </authorList>
    </citation>
    <scope>NUCLEOTIDE SEQUENCE</scope>
    <source>
        <tissue evidence="1">Shoot tissue taken approximately 20 cm above the soil surface</tissue>
    </source>
</reference>
<accession>A0A0A9HTT5</accession>
<dbReference type="GO" id="GO:0012505">
    <property type="term" value="C:endomembrane system"/>
    <property type="evidence" value="ECO:0007669"/>
    <property type="project" value="TreeGrafter"/>
</dbReference>
<organism evidence="1">
    <name type="scientific">Arundo donax</name>
    <name type="common">Giant reed</name>
    <name type="synonym">Donax arundinaceus</name>
    <dbReference type="NCBI Taxonomy" id="35708"/>
    <lineage>
        <taxon>Eukaryota</taxon>
        <taxon>Viridiplantae</taxon>
        <taxon>Streptophyta</taxon>
        <taxon>Embryophyta</taxon>
        <taxon>Tracheophyta</taxon>
        <taxon>Spermatophyta</taxon>
        <taxon>Magnoliopsida</taxon>
        <taxon>Liliopsida</taxon>
        <taxon>Poales</taxon>
        <taxon>Poaceae</taxon>
        <taxon>PACMAD clade</taxon>
        <taxon>Arundinoideae</taxon>
        <taxon>Arundineae</taxon>
        <taxon>Arundo</taxon>
    </lineage>
</organism>
<evidence type="ECO:0000313" key="1">
    <source>
        <dbReference type="EMBL" id="JAE36338.1"/>
    </source>
</evidence>